<evidence type="ECO:0000313" key="9">
    <source>
        <dbReference type="Proteomes" id="UP001056855"/>
    </source>
</evidence>
<gene>
    <name evidence="8" type="ORF">NGM29_09130</name>
</gene>
<dbReference type="KEGG" id="sawl:NGM29_09130"/>
<evidence type="ECO:0000256" key="5">
    <source>
        <dbReference type="PIRSR" id="PIRSR000188-1"/>
    </source>
</evidence>
<dbReference type="Pfam" id="PF02812">
    <property type="entry name" value="ELFV_dehydrog_N"/>
    <property type="match status" value="1"/>
</dbReference>
<evidence type="ECO:0000259" key="7">
    <source>
        <dbReference type="SMART" id="SM00839"/>
    </source>
</evidence>
<dbReference type="SUPFAM" id="SSF53223">
    <property type="entry name" value="Aminoacid dehydrogenase-like, N-terminal domain"/>
    <property type="match status" value="1"/>
</dbReference>
<organism evidence="8 9">
    <name type="scientific">Natronosalvus rutilus</name>
    <dbReference type="NCBI Taxonomy" id="2953753"/>
    <lineage>
        <taxon>Archaea</taxon>
        <taxon>Methanobacteriati</taxon>
        <taxon>Methanobacteriota</taxon>
        <taxon>Stenosarchaea group</taxon>
        <taxon>Halobacteria</taxon>
        <taxon>Halobacteriales</taxon>
        <taxon>Natrialbaceae</taxon>
        <taxon>Natronosalvus</taxon>
    </lineage>
</organism>
<dbReference type="SUPFAM" id="SSF51735">
    <property type="entry name" value="NAD(P)-binding Rossmann-fold domains"/>
    <property type="match status" value="1"/>
</dbReference>
<dbReference type="InterPro" id="IPR016211">
    <property type="entry name" value="Glu/Phe/Leu/Val/Trp_DH_bac/arc"/>
</dbReference>
<dbReference type="InterPro" id="IPR036291">
    <property type="entry name" value="NAD(P)-bd_dom_sf"/>
</dbReference>
<comment type="subunit">
    <text evidence="2">Homohexamer.</text>
</comment>
<evidence type="ECO:0000256" key="1">
    <source>
        <dbReference type="ARBA" id="ARBA00006382"/>
    </source>
</evidence>
<evidence type="ECO:0000313" key="8">
    <source>
        <dbReference type="EMBL" id="UTF55392.1"/>
    </source>
</evidence>
<dbReference type="Proteomes" id="UP001056855">
    <property type="component" value="Chromosome"/>
</dbReference>
<dbReference type="Pfam" id="PF00208">
    <property type="entry name" value="ELFV_dehydrog"/>
    <property type="match status" value="2"/>
</dbReference>
<dbReference type="AlphaFoldDB" id="A0A9E7SWS3"/>
<dbReference type="InterPro" id="IPR006095">
    <property type="entry name" value="Glu/Leu/Phe/Val/Trp_DH"/>
</dbReference>
<proteinExistence type="inferred from homology"/>
<evidence type="ECO:0000256" key="2">
    <source>
        <dbReference type="ARBA" id="ARBA00011643"/>
    </source>
</evidence>
<name>A0A9E7SWS3_9EURY</name>
<dbReference type="InterPro" id="IPR046346">
    <property type="entry name" value="Aminoacid_DH-like_N_sf"/>
</dbReference>
<keyword evidence="9" id="KW-1185">Reference proteome</keyword>
<dbReference type="GO" id="GO:0016639">
    <property type="term" value="F:oxidoreductase activity, acting on the CH-NH2 group of donors, NAD or NADP as acceptor"/>
    <property type="evidence" value="ECO:0007669"/>
    <property type="project" value="InterPro"/>
</dbReference>
<protein>
    <submittedName>
        <fullName evidence="8">Leucine dehydrogenase</fullName>
    </submittedName>
</protein>
<evidence type="ECO:0000256" key="4">
    <source>
        <dbReference type="ARBA" id="ARBA00023027"/>
    </source>
</evidence>
<dbReference type="GO" id="GO:0006520">
    <property type="term" value="P:amino acid metabolic process"/>
    <property type="evidence" value="ECO:0007669"/>
    <property type="project" value="InterPro"/>
</dbReference>
<dbReference type="PANTHER" id="PTHR42722:SF1">
    <property type="entry name" value="VALINE DEHYDROGENASE"/>
    <property type="match status" value="1"/>
</dbReference>
<dbReference type="EMBL" id="CP100355">
    <property type="protein sequence ID" value="UTF55392.1"/>
    <property type="molecule type" value="Genomic_DNA"/>
</dbReference>
<accession>A0A9E7SWS3</accession>
<keyword evidence="4" id="KW-0520">NAD</keyword>
<evidence type="ECO:0000256" key="6">
    <source>
        <dbReference type="RuleBase" id="RU004417"/>
    </source>
</evidence>
<dbReference type="GeneID" id="73290206"/>
<dbReference type="Gene3D" id="3.40.50.720">
    <property type="entry name" value="NAD(P)-binding Rossmann-like Domain"/>
    <property type="match status" value="1"/>
</dbReference>
<dbReference type="PIRSF" id="PIRSF000188">
    <property type="entry name" value="Phe_leu_dh"/>
    <property type="match status" value="1"/>
</dbReference>
<feature type="domain" description="Glutamate/phenylalanine/leucine/valine/L-tryptophan dehydrogenase C-terminal" evidence="7">
    <location>
        <begin position="139"/>
        <end position="346"/>
    </location>
</feature>
<dbReference type="InterPro" id="IPR006097">
    <property type="entry name" value="Glu/Leu/Phe/Val/Trp_DH_dimer"/>
</dbReference>
<dbReference type="PROSITE" id="PS00074">
    <property type="entry name" value="GLFV_DEHYDROGENASE"/>
    <property type="match status" value="1"/>
</dbReference>
<sequence length="351" mass="36815">MVHGKMSASGHEQVTHFVDDETGLEAIVAIHDTTLGPSLGGTRLLPYESHDAALRDVMRLSRAMTYKAAAADLDLGGGKAVIRADPTEKTEDLMAAYGRMIDRLGGYYITSVDVNTGVADMDVIAGETDHVVGTSAGLGDPSPITSRGVFEGLRACVEATYGTPDVDGLSVVVQGVGKVGSGLAELLDEHGAEVAVSDIDEEATAALAREYGFETVAPSAVYEQPCDVFAPCAIGGVVNDETVPQLECDIVAGGANNILDERAHAQALRDRDILYAPDYVLNAGGLITVAAEHTGDTREQALADAMAIGDRTRTLIERADAEDVTILEAADRYALERIEAARAEATSPSSR</sequence>
<keyword evidence="3 6" id="KW-0560">Oxidoreductase</keyword>
<dbReference type="CDD" id="cd01075">
    <property type="entry name" value="NAD_bind_Leu_Phe_Val_DH"/>
    <property type="match status" value="1"/>
</dbReference>
<reference evidence="8" key="1">
    <citation type="submission" date="2022-06" db="EMBL/GenBank/DDBJ databases">
        <title>Diverse halophilic archaea isolated from saline environments.</title>
        <authorList>
            <person name="Cui H.-L."/>
        </authorList>
    </citation>
    <scope>NUCLEOTIDE SEQUENCE</scope>
    <source>
        <strain evidence="8">WLHS1</strain>
    </source>
</reference>
<dbReference type="PANTHER" id="PTHR42722">
    <property type="entry name" value="LEUCINE DEHYDROGENASE"/>
    <property type="match status" value="1"/>
</dbReference>
<comment type="similarity">
    <text evidence="1 6">Belongs to the Glu/Leu/Phe/Val dehydrogenases family.</text>
</comment>
<dbReference type="RefSeq" id="WP_254160358.1">
    <property type="nucleotide sequence ID" value="NZ_CP100355.1"/>
</dbReference>
<feature type="active site" description="Proton donor/acceptor" evidence="5">
    <location>
        <position position="79"/>
    </location>
</feature>
<dbReference type="PRINTS" id="PR00082">
    <property type="entry name" value="GLFDHDRGNASE"/>
</dbReference>
<dbReference type="InterPro" id="IPR033524">
    <property type="entry name" value="Glu/Leu/Phe/Val_DH_AS"/>
</dbReference>
<evidence type="ECO:0000256" key="3">
    <source>
        <dbReference type="ARBA" id="ARBA00023002"/>
    </source>
</evidence>
<dbReference type="Gene3D" id="3.40.50.10860">
    <property type="entry name" value="Leucine Dehydrogenase, chain A, domain 1"/>
    <property type="match status" value="1"/>
</dbReference>
<dbReference type="SMART" id="SM00839">
    <property type="entry name" value="ELFV_dehydrog"/>
    <property type="match status" value="1"/>
</dbReference>
<dbReference type="InterPro" id="IPR006096">
    <property type="entry name" value="Glu/Leu/Phe/Val/Trp_DH_C"/>
</dbReference>